<evidence type="ECO:0000313" key="9">
    <source>
        <dbReference type="EMBL" id="RDI24391.1"/>
    </source>
</evidence>
<dbReference type="PANTHER" id="PTHR43884:SF20">
    <property type="entry name" value="ACYL-COA DEHYDROGENASE FADE28"/>
    <property type="match status" value="1"/>
</dbReference>
<sequence length="378" mass="39850">MNFELDDEQRALQDSLARLMAERYGFEQRRAHAASEGGHDPLTLQHLAELGVTALAVPSAHGGFDGGARALLPVMRALGGALCLEPLLPQVLAATALRLGADEALCAEQLPGLADGTTRMAWAHDETAGRHAPCWIETRATHRGGGWVLDGAKAHVLGADLARHVVVSARTGGAPDDSAGRALFLVDADAPGLQWRRYRLVDDTPAAELRLAGVPARPLVDPADGDAGGRAIDGVVAMGTALACADMLGAAETANRLAVDYLHTRKQFGRTIGENQALRHRVAEMRVDLEMARSMAMAAAVAVDLPDGDDAGLDLHRAKLCIGRHAREVAHGAIQLHGGIGMTEEYAVGHCLRRIHVMDQLFGDSGAHAARLASMLAA</sequence>
<feature type="domain" description="Acyl-CoA oxidase/dehydrogenase middle" evidence="7">
    <location>
        <begin position="137"/>
        <end position="211"/>
    </location>
</feature>
<dbReference type="Proteomes" id="UP000255265">
    <property type="component" value="Unassembled WGS sequence"/>
</dbReference>
<proteinExistence type="inferred from homology"/>
<dbReference type="InterPro" id="IPR037069">
    <property type="entry name" value="AcylCoA_DH/ox_N_sf"/>
</dbReference>
<feature type="domain" description="Acyl-CoA dehydrogenase/oxidase C-terminal" evidence="6">
    <location>
        <begin position="232"/>
        <end position="373"/>
    </location>
</feature>
<accession>A0A370FEC4</accession>
<evidence type="ECO:0000259" key="6">
    <source>
        <dbReference type="Pfam" id="PF00441"/>
    </source>
</evidence>
<keyword evidence="4" id="KW-0274">FAD</keyword>
<dbReference type="Gene3D" id="1.20.140.10">
    <property type="entry name" value="Butyryl-CoA Dehydrogenase, subunit A, domain 3"/>
    <property type="match status" value="1"/>
</dbReference>
<evidence type="ECO:0000256" key="4">
    <source>
        <dbReference type="ARBA" id="ARBA00022827"/>
    </source>
</evidence>
<dbReference type="InterPro" id="IPR009075">
    <property type="entry name" value="AcylCo_DH/oxidase_C"/>
</dbReference>
<feature type="domain" description="Acyl-CoA dehydrogenase/oxidase N-terminal" evidence="8">
    <location>
        <begin position="7"/>
        <end position="116"/>
    </location>
</feature>
<dbReference type="InterPro" id="IPR006091">
    <property type="entry name" value="Acyl-CoA_Oxase/DH_mid-dom"/>
</dbReference>
<keyword evidence="5" id="KW-0560">Oxidoreductase</keyword>
<gene>
    <name evidence="9" type="ORF">DFR41_105306</name>
</gene>
<keyword evidence="3" id="KW-0285">Flavoprotein</keyword>
<dbReference type="Pfam" id="PF00441">
    <property type="entry name" value="Acyl-CoA_dh_1"/>
    <property type="match status" value="1"/>
</dbReference>
<dbReference type="InterPro" id="IPR046373">
    <property type="entry name" value="Acyl-CoA_Oxase/DH_mid-dom_sf"/>
</dbReference>
<dbReference type="Gene3D" id="2.40.110.10">
    <property type="entry name" value="Butyryl-CoA Dehydrogenase, subunit A, domain 2"/>
    <property type="match status" value="1"/>
</dbReference>
<name>A0A370FEC4_9BURK</name>
<dbReference type="RefSeq" id="WP_114803336.1">
    <property type="nucleotide sequence ID" value="NZ_QQAV01000005.1"/>
</dbReference>
<evidence type="ECO:0000256" key="2">
    <source>
        <dbReference type="ARBA" id="ARBA00009347"/>
    </source>
</evidence>
<evidence type="ECO:0000259" key="8">
    <source>
        <dbReference type="Pfam" id="PF02771"/>
    </source>
</evidence>
<protein>
    <submittedName>
        <fullName evidence="9">Pimeloyl-CoA dehydrogenase</fullName>
    </submittedName>
</protein>
<dbReference type="Pfam" id="PF02771">
    <property type="entry name" value="Acyl-CoA_dh_N"/>
    <property type="match status" value="1"/>
</dbReference>
<evidence type="ECO:0000256" key="5">
    <source>
        <dbReference type="ARBA" id="ARBA00023002"/>
    </source>
</evidence>
<comment type="cofactor">
    <cofactor evidence="1">
        <name>FAD</name>
        <dbReference type="ChEBI" id="CHEBI:57692"/>
    </cofactor>
</comment>
<dbReference type="Pfam" id="PF02770">
    <property type="entry name" value="Acyl-CoA_dh_M"/>
    <property type="match status" value="1"/>
</dbReference>
<comment type="caution">
    <text evidence="9">The sequence shown here is derived from an EMBL/GenBank/DDBJ whole genome shotgun (WGS) entry which is preliminary data.</text>
</comment>
<comment type="similarity">
    <text evidence="2">Belongs to the acyl-CoA dehydrogenase family.</text>
</comment>
<dbReference type="InterPro" id="IPR009100">
    <property type="entry name" value="AcylCoA_DH/oxidase_NM_dom_sf"/>
</dbReference>
<dbReference type="GO" id="GO:0050660">
    <property type="term" value="F:flavin adenine dinucleotide binding"/>
    <property type="evidence" value="ECO:0007669"/>
    <property type="project" value="InterPro"/>
</dbReference>
<dbReference type="InterPro" id="IPR036250">
    <property type="entry name" value="AcylCo_DH-like_C"/>
</dbReference>
<dbReference type="GO" id="GO:0003995">
    <property type="term" value="F:acyl-CoA dehydrogenase activity"/>
    <property type="evidence" value="ECO:0007669"/>
    <property type="project" value="TreeGrafter"/>
</dbReference>
<keyword evidence="10" id="KW-1185">Reference proteome</keyword>
<dbReference type="SUPFAM" id="SSF56645">
    <property type="entry name" value="Acyl-CoA dehydrogenase NM domain-like"/>
    <property type="match status" value="1"/>
</dbReference>
<organism evidence="9 10">
    <name type="scientific">Pseudacidovorax intermedius</name>
    <dbReference type="NCBI Taxonomy" id="433924"/>
    <lineage>
        <taxon>Bacteria</taxon>
        <taxon>Pseudomonadati</taxon>
        <taxon>Pseudomonadota</taxon>
        <taxon>Betaproteobacteria</taxon>
        <taxon>Burkholderiales</taxon>
        <taxon>Comamonadaceae</taxon>
        <taxon>Pseudacidovorax</taxon>
    </lineage>
</organism>
<dbReference type="PANTHER" id="PTHR43884">
    <property type="entry name" value="ACYL-COA DEHYDROGENASE"/>
    <property type="match status" value="1"/>
</dbReference>
<dbReference type="InterPro" id="IPR013786">
    <property type="entry name" value="AcylCoA_DH/ox_N"/>
</dbReference>
<evidence type="ECO:0000256" key="3">
    <source>
        <dbReference type="ARBA" id="ARBA00022630"/>
    </source>
</evidence>
<dbReference type="SUPFAM" id="SSF47203">
    <property type="entry name" value="Acyl-CoA dehydrogenase C-terminal domain-like"/>
    <property type="match status" value="1"/>
</dbReference>
<evidence type="ECO:0000256" key="1">
    <source>
        <dbReference type="ARBA" id="ARBA00001974"/>
    </source>
</evidence>
<dbReference type="AlphaFoldDB" id="A0A370FEC4"/>
<evidence type="ECO:0000259" key="7">
    <source>
        <dbReference type="Pfam" id="PF02770"/>
    </source>
</evidence>
<dbReference type="Gene3D" id="1.10.540.10">
    <property type="entry name" value="Acyl-CoA dehydrogenase/oxidase, N-terminal domain"/>
    <property type="match status" value="1"/>
</dbReference>
<evidence type="ECO:0000313" key="10">
    <source>
        <dbReference type="Proteomes" id="UP000255265"/>
    </source>
</evidence>
<dbReference type="EMBL" id="QQAV01000005">
    <property type="protein sequence ID" value="RDI24391.1"/>
    <property type="molecule type" value="Genomic_DNA"/>
</dbReference>
<reference evidence="9 10" key="1">
    <citation type="submission" date="2018-07" db="EMBL/GenBank/DDBJ databases">
        <title>Genomic Encyclopedia of Type Strains, Phase IV (KMG-IV): sequencing the most valuable type-strain genomes for metagenomic binning, comparative biology and taxonomic classification.</title>
        <authorList>
            <person name="Goeker M."/>
        </authorList>
    </citation>
    <scope>NUCLEOTIDE SEQUENCE [LARGE SCALE GENOMIC DNA]</scope>
    <source>
        <strain evidence="9 10">DSM 21352</strain>
    </source>
</reference>
<dbReference type="OrthoDB" id="9770681at2"/>
<dbReference type="CDD" id="cd00567">
    <property type="entry name" value="ACAD"/>
    <property type="match status" value="1"/>
</dbReference>